<dbReference type="SUPFAM" id="SSF55874">
    <property type="entry name" value="ATPase domain of HSP90 chaperone/DNA topoisomerase II/histidine kinase"/>
    <property type="match status" value="1"/>
</dbReference>
<protein>
    <recommendedName>
        <fullName evidence="2">histidine kinase</fullName>
        <ecNumber evidence="2">2.7.13.3</ecNumber>
    </recommendedName>
</protein>
<dbReference type="EMBL" id="JBHTJH010000003">
    <property type="protein sequence ID" value="MFD0861029.1"/>
    <property type="molecule type" value="Genomic_DNA"/>
</dbReference>
<evidence type="ECO:0000256" key="7">
    <source>
        <dbReference type="ARBA" id="ARBA00022840"/>
    </source>
</evidence>
<evidence type="ECO:0000256" key="6">
    <source>
        <dbReference type="ARBA" id="ARBA00022777"/>
    </source>
</evidence>
<dbReference type="PANTHER" id="PTHR43065">
    <property type="entry name" value="SENSOR HISTIDINE KINASE"/>
    <property type="match status" value="1"/>
</dbReference>
<dbReference type="CDD" id="cd00082">
    <property type="entry name" value="HisKA"/>
    <property type="match status" value="1"/>
</dbReference>
<evidence type="ECO:0000313" key="11">
    <source>
        <dbReference type="EMBL" id="MFD0861029.1"/>
    </source>
</evidence>
<dbReference type="InterPro" id="IPR036890">
    <property type="entry name" value="HATPase_C_sf"/>
</dbReference>
<feature type="transmembrane region" description="Helical" evidence="9">
    <location>
        <begin position="147"/>
        <end position="167"/>
    </location>
</feature>
<dbReference type="RefSeq" id="WP_386403273.1">
    <property type="nucleotide sequence ID" value="NZ_JBHTJH010000003.1"/>
</dbReference>
<keyword evidence="4" id="KW-0808">Transferase</keyword>
<feature type="transmembrane region" description="Helical" evidence="9">
    <location>
        <begin position="12"/>
        <end position="33"/>
    </location>
</feature>
<keyword evidence="9" id="KW-0472">Membrane</keyword>
<keyword evidence="9" id="KW-1133">Transmembrane helix</keyword>
<evidence type="ECO:0000256" key="1">
    <source>
        <dbReference type="ARBA" id="ARBA00000085"/>
    </source>
</evidence>
<keyword evidence="12" id="KW-1185">Reference proteome</keyword>
<gene>
    <name evidence="11" type="ORF">ACFQ1M_02315</name>
</gene>
<evidence type="ECO:0000256" key="4">
    <source>
        <dbReference type="ARBA" id="ARBA00022679"/>
    </source>
</evidence>
<dbReference type="InterPro" id="IPR003661">
    <property type="entry name" value="HisK_dim/P_dom"/>
</dbReference>
<evidence type="ECO:0000256" key="5">
    <source>
        <dbReference type="ARBA" id="ARBA00022741"/>
    </source>
</evidence>
<accession>A0ABW3CTD9</accession>
<dbReference type="SMART" id="SM00388">
    <property type="entry name" value="HisKA"/>
    <property type="match status" value="1"/>
</dbReference>
<evidence type="ECO:0000313" key="12">
    <source>
        <dbReference type="Proteomes" id="UP001596978"/>
    </source>
</evidence>
<proteinExistence type="predicted"/>
<dbReference type="PROSITE" id="PS50109">
    <property type="entry name" value="HIS_KIN"/>
    <property type="match status" value="1"/>
</dbReference>
<comment type="catalytic activity">
    <reaction evidence="1">
        <text>ATP + protein L-histidine = ADP + protein N-phospho-L-histidine.</text>
        <dbReference type="EC" id="2.7.13.3"/>
    </reaction>
</comment>
<keyword evidence="6 11" id="KW-0418">Kinase</keyword>
<keyword evidence="3" id="KW-0597">Phosphoprotein</keyword>
<dbReference type="InterPro" id="IPR005467">
    <property type="entry name" value="His_kinase_dom"/>
</dbReference>
<keyword evidence="8" id="KW-0902">Two-component regulatory system</keyword>
<sequence>MNFKDQNNNTRLVLIISSFVIVLMIVWNTYSLFQTIKKEERTKMELWSIALIELVQSEDLEKDYGNLVLEVLSSNTSTPIILVDENGTITDHRNIDPKKIVEGDTTYLQKVLKRIRKENAPIQVKYKNIINGKLYYGDTWLLRTLKYFPIALVLIIFLFAAVAYFFYSTSKISEQNKLWAGMAKETAHQIGTPLSSLLGWLEILRADNVSEDTLTEIKKDIDRLQTITERFSKVGSVPELEKIDIVEETKKSYDYLKARSSKLVSFEVELPEGPIYVMGNQKLYSWTIENLVKNAIDAMKGKGTLRIELNQLEDTVSLYISDTGKGIHKSLHKKIFEPGFTSKKRGWGLGLSLAKRIIEDYHNGKIKVNHSELDKGTTMKVTLKSV</sequence>
<dbReference type="GO" id="GO:0016301">
    <property type="term" value="F:kinase activity"/>
    <property type="evidence" value="ECO:0007669"/>
    <property type="project" value="UniProtKB-KW"/>
</dbReference>
<organism evidence="11 12">
    <name type="scientific">Sungkyunkwania multivorans</name>
    <dbReference type="NCBI Taxonomy" id="1173618"/>
    <lineage>
        <taxon>Bacteria</taxon>
        <taxon>Pseudomonadati</taxon>
        <taxon>Bacteroidota</taxon>
        <taxon>Flavobacteriia</taxon>
        <taxon>Flavobacteriales</taxon>
        <taxon>Flavobacteriaceae</taxon>
        <taxon>Sungkyunkwania</taxon>
    </lineage>
</organism>
<dbReference type="Gene3D" id="1.10.287.130">
    <property type="match status" value="1"/>
</dbReference>
<dbReference type="EC" id="2.7.13.3" evidence="2"/>
<dbReference type="Gene3D" id="3.30.565.10">
    <property type="entry name" value="Histidine kinase-like ATPase, C-terminal domain"/>
    <property type="match status" value="1"/>
</dbReference>
<dbReference type="InterPro" id="IPR036097">
    <property type="entry name" value="HisK_dim/P_sf"/>
</dbReference>
<dbReference type="Proteomes" id="UP001596978">
    <property type="component" value="Unassembled WGS sequence"/>
</dbReference>
<evidence type="ECO:0000256" key="8">
    <source>
        <dbReference type="ARBA" id="ARBA00023012"/>
    </source>
</evidence>
<keyword evidence="9" id="KW-0812">Transmembrane</keyword>
<dbReference type="InterPro" id="IPR004358">
    <property type="entry name" value="Sig_transdc_His_kin-like_C"/>
</dbReference>
<comment type="caution">
    <text evidence="11">The sequence shown here is derived from an EMBL/GenBank/DDBJ whole genome shotgun (WGS) entry which is preliminary data.</text>
</comment>
<evidence type="ECO:0000256" key="3">
    <source>
        <dbReference type="ARBA" id="ARBA00022553"/>
    </source>
</evidence>
<feature type="domain" description="Histidine kinase" evidence="10">
    <location>
        <begin position="185"/>
        <end position="386"/>
    </location>
</feature>
<evidence type="ECO:0000256" key="2">
    <source>
        <dbReference type="ARBA" id="ARBA00012438"/>
    </source>
</evidence>
<evidence type="ECO:0000256" key="9">
    <source>
        <dbReference type="SAM" id="Phobius"/>
    </source>
</evidence>
<reference evidence="12" key="1">
    <citation type="journal article" date="2019" name="Int. J. Syst. Evol. Microbiol.">
        <title>The Global Catalogue of Microorganisms (GCM) 10K type strain sequencing project: providing services to taxonomists for standard genome sequencing and annotation.</title>
        <authorList>
            <consortium name="The Broad Institute Genomics Platform"/>
            <consortium name="The Broad Institute Genome Sequencing Center for Infectious Disease"/>
            <person name="Wu L."/>
            <person name="Ma J."/>
        </authorList>
    </citation>
    <scope>NUCLEOTIDE SEQUENCE [LARGE SCALE GENOMIC DNA]</scope>
    <source>
        <strain evidence="12">CCUG 62952</strain>
    </source>
</reference>
<keyword evidence="5" id="KW-0547">Nucleotide-binding</keyword>
<dbReference type="PANTHER" id="PTHR43065:SF10">
    <property type="entry name" value="PEROXIDE STRESS-ACTIVATED HISTIDINE KINASE MAK3"/>
    <property type="match status" value="1"/>
</dbReference>
<dbReference type="SMART" id="SM00387">
    <property type="entry name" value="HATPase_c"/>
    <property type="match status" value="1"/>
</dbReference>
<keyword evidence="7" id="KW-0067">ATP-binding</keyword>
<evidence type="ECO:0000259" key="10">
    <source>
        <dbReference type="PROSITE" id="PS50109"/>
    </source>
</evidence>
<dbReference type="PRINTS" id="PR00344">
    <property type="entry name" value="BCTRLSENSOR"/>
</dbReference>
<dbReference type="SUPFAM" id="SSF47384">
    <property type="entry name" value="Homodimeric domain of signal transducing histidine kinase"/>
    <property type="match status" value="1"/>
</dbReference>
<name>A0ABW3CTD9_9FLAO</name>
<dbReference type="InterPro" id="IPR003594">
    <property type="entry name" value="HATPase_dom"/>
</dbReference>
<dbReference type="Pfam" id="PF02518">
    <property type="entry name" value="HATPase_c"/>
    <property type="match status" value="1"/>
</dbReference>
<dbReference type="Pfam" id="PF00512">
    <property type="entry name" value="HisKA"/>
    <property type="match status" value="1"/>
</dbReference>